<dbReference type="EMBL" id="BSDI01000001">
    <property type="protein sequence ID" value="GLH94925.1"/>
    <property type="molecule type" value="Genomic_DNA"/>
</dbReference>
<accession>A0ABQ5QL43</accession>
<keyword evidence="3" id="KW-1185">Reference proteome</keyword>
<evidence type="ECO:0000313" key="2">
    <source>
        <dbReference type="EMBL" id="GLH94925.1"/>
    </source>
</evidence>
<evidence type="ECO:0000313" key="3">
    <source>
        <dbReference type="Proteomes" id="UP001144280"/>
    </source>
</evidence>
<dbReference type="Proteomes" id="UP001144280">
    <property type="component" value="Unassembled WGS sequence"/>
</dbReference>
<feature type="transmembrane region" description="Helical" evidence="1">
    <location>
        <begin position="29"/>
        <end position="47"/>
    </location>
</feature>
<keyword evidence="1" id="KW-0812">Transmembrane</keyword>
<reference evidence="2" key="1">
    <citation type="submission" date="2022-12" db="EMBL/GenBank/DDBJ databases">
        <title>New Phytohabitans aurantiacus sp. RD004123 nov., an actinomycete isolated from soil.</title>
        <authorList>
            <person name="Triningsih D.W."/>
            <person name="Harunari E."/>
            <person name="Igarashi Y."/>
        </authorList>
    </citation>
    <scope>NUCLEOTIDE SEQUENCE</scope>
    <source>
        <strain evidence="2">RD004123</strain>
    </source>
</reference>
<sequence length="48" mass="4514">MAGARGPGVGGGRVIAAIVAGVREAAPEAGGLIAVALFLALCVRAGAR</sequence>
<proteinExistence type="predicted"/>
<name>A0ABQ5QL43_9ACTN</name>
<comment type="caution">
    <text evidence="2">The sequence shown here is derived from an EMBL/GenBank/DDBJ whole genome shotgun (WGS) entry which is preliminary data.</text>
</comment>
<organism evidence="2 3">
    <name type="scientific">Phytohabitans aurantiacus</name>
    <dbReference type="NCBI Taxonomy" id="3016789"/>
    <lineage>
        <taxon>Bacteria</taxon>
        <taxon>Bacillati</taxon>
        <taxon>Actinomycetota</taxon>
        <taxon>Actinomycetes</taxon>
        <taxon>Micromonosporales</taxon>
        <taxon>Micromonosporaceae</taxon>
    </lineage>
</organism>
<keyword evidence="1" id="KW-0472">Membrane</keyword>
<gene>
    <name evidence="2" type="ORF">Pa4123_01970</name>
</gene>
<keyword evidence="1" id="KW-1133">Transmembrane helix</keyword>
<evidence type="ECO:0000256" key="1">
    <source>
        <dbReference type="SAM" id="Phobius"/>
    </source>
</evidence>
<protein>
    <submittedName>
        <fullName evidence="2">Uncharacterized protein</fullName>
    </submittedName>
</protein>